<evidence type="ECO:0000313" key="2">
    <source>
        <dbReference type="EMBL" id="EDX09278.1"/>
    </source>
</evidence>
<keyword evidence="3" id="KW-1185">Reference proteome</keyword>
<dbReference type="AlphaFoldDB" id="B4QR41"/>
<name>B4QR41_DROSI</name>
<proteinExistence type="predicted"/>
<feature type="region of interest" description="Disordered" evidence="1">
    <location>
        <begin position="24"/>
        <end position="55"/>
    </location>
</feature>
<dbReference type="OMA" id="PIQWNSS"/>
<organism evidence="2 3">
    <name type="scientific">Drosophila simulans</name>
    <name type="common">Fruit fly</name>
    <dbReference type="NCBI Taxonomy" id="7240"/>
    <lineage>
        <taxon>Eukaryota</taxon>
        <taxon>Metazoa</taxon>
        <taxon>Ecdysozoa</taxon>
        <taxon>Arthropoda</taxon>
        <taxon>Hexapoda</taxon>
        <taxon>Insecta</taxon>
        <taxon>Pterygota</taxon>
        <taxon>Neoptera</taxon>
        <taxon>Endopterygota</taxon>
        <taxon>Diptera</taxon>
        <taxon>Brachycera</taxon>
        <taxon>Muscomorpha</taxon>
        <taxon>Ephydroidea</taxon>
        <taxon>Drosophilidae</taxon>
        <taxon>Drosophila</taxon>
        <taxon>Sophophora</taxon>
    </lineage>
</organism>
<gene>
    <name evidence="2" type="primary">Dsim\GD13870</name>
    <name evidence="2" type="ORF">Dsim_GD13870</name>
</gene>
<feature type="compositionally biased region" description="Polar residues" evidence="1">
    <location>
        <begin position="33"/>
        <end position="48"/>
    </location>
</feature>
<dbReference type="Proteomes" id="UP000000304">
    <property type="component" value="Chromosome 3L"/>
</dbReference>
<reference evidence="2 3" key="1">
    <citation type="journal article" date="2007" name="Nature">
        <title>Evolution of genes and genomes on the Drosophila phylogeny.</title>
        <authorList>
            <consortium name="Drosophila 12 Genomes Consortium"/>
            <person name="Clark A.G."/>
            <person name="Eisen M.B."/>
            <person name="Smith D.R."/>
            <person name="Bergman C.M."/>
            <person name="Oliver B."/>
            <person name="Markow T.A."/>
            <person name="Kaufman T.C."/>
            <person name="Kellis M."/>
            <person name="Gelbart W."/>
            <person name="Iyer V.N."/>
            <person name="Pollard D.A."/>
            <person name="Sackton T.B."/>
            <person name="Larracuente A.M."/>
            <person name="Singh N.D."/>
            <person name="Abad J.P."/>
            <person name="Abt D.N."/>
            <person name="Adryan B."/>
            <person name="Aguade M."/>
            <person name="Akashi H."/>
            <person name="Anderson W.W."/>
            <person name="Aquadro C.F."/>
            <person name="Ardell D.H."/>
            <person name="Arguello R."/>
            <person name="Artieri C.G."/>
            <person name="Barbash D.A."/>
            <person name="Barker D."/>
            <person name="Barsanti P."/>
            <person name="Batterham P."/>
            <person name="Batzoglou S."/>
            <person name="Begun D."/>
            <person name="Bhutkar A."/>
            <person name="Blanco E."/>
            <person name="Bosak S.A."/>
            <person name="Bradley R.K."/>
            <person name="Brand A.D."/>
            <person name="Brent M.R."/>
            <person name="Brooks A.N."/>
            <person name="Brown R.H."/>
            <person name="Butlin R.K."/>
            <person name="Caggese C."/>
            <person name="Calvi B.R."/>
            <person name="Bernardo de Carvalho A."/>
            <person name="Caspi A."/>
            <person name="Castrezana S."/>
            <person name="Celniker S.E."/>
            <person name="Chang J.L."/>
            <person name="Chapple C."/>
            <person name="Chatterji S."/>
            <person name="Chinwalla A."/>
            <person name="Civetta A."/>
            <person name="Clifton S.W."/>
            <person name="Comeron J.M."/>
            <person name="Costello J.C."/>
            <person name="Coyne J.A."/>
            <person name="Daub J."/>
            <person name="David R.G."/>
            <person name="Delcher A.L."/>
            <person name="Delehaunty K."/>
            <person name="Do C.B."/>
            <person name="Ebling H."/>
            <person name="Edwards K."/>
            <person name="Eickbush T."/>
            <person name="Evans J.D."/>
            <person name="Filipski A."/>
            <person name="Findeiss S."/>
            <person name="Freyhult E."/>
            <person name="Fulton L."/>
            <person name="Fulton R."/>
            <person name="Garcia A.C."/>
            <person name="Gardiner A."/>
            <person name="Garfield D.A."/>
            <person name="Garvin B.E."/>
            <person name="Gibson G."/>
            <person name="Gilbert D."/>
            <person name="Gnerre S."/>
            <person name="Godfrey J."/>
            <person name="Good R."/>
            <person name="Gotea V."/>
            <person name="Gravely B."/>
            <person name="Greenberg A.J."/>
            <person name="Griffiths-Jones S."/>
            <person name="Gross S."/>
            <person name="Guigo R."/>
            <person name="Gustafson E.A."/>
            <person name="Haerty W."/>
            <person name="Hahn M.W."/>
            <person name="Halligan D.L."/>
            <person name="Halpern A.L."/>
            <person name="Halter G.M."/>
            <person name="Han M.V."/>
            <person name="Heger A."/>
            <person name="Hillier L."/>
            <person name="Hinrichs A.S."/>
            <person name="Holmes I."/>
            <person name="Hoskins R.A."/>
            <person name="Hubisz M.J."/>
            <person name="Hultmark D."/>
            <person name="Huntley M.A."/>
            <person name="Jaffe D.B."/>
            <person name="Jagadeeshan S."/>
            <person name="Jeck W.R."/>
            <person name="Johnson J."/>
            <person name="Jones C.D."/>
            <person name="Jordan W.C."/>
            <person name="Karpen G.H."/>
            <person name="Kataoka E."/>
            <person name="Keightley P.D."/>
            <person name="Kheradpour P."/>
            <person name="Kirkness E.F."/>
            <person name="Koerich L.B."/>
            <person name="Kristiansen K."/>
            <person name="Kudrna D."/>
            <person name="Kulathinal R.J."/>
            <person name="Kumar S."/>
            <person name="Kwok R."/>
            <person name="Lander E."/>
            <person name="Langley C.H."/>
            <person name="Lapoint R."/>
            <person name="Lazzaro B.P."/>
            <person name="Lee S.J."/>
            <person name="Levesque L."/>
            <person name="Li R."/>
            <person name="Lin C.F."/>
            <person name="Lin M.F."/>
            <person name="Lindblad-Toh K."/>
            <person name="Llopart A."/>
            <person name="Long M."/>
            <person name="Low L."/>
            <person name="Lozovsky E."/>
            <person name="Lu J."/>
            <person name="Luo M."/>
            <person name="Machado C.A."/>
            <person name="Makalowski W."/>
            <person name="Marzo M."/>
            <person name="Matsuda M."/>
            <person name="Matzkin L."/>
            <person name="McAllister B."/>
            <person name="McBride C.S."/>
            <person name="McKernan B."/>
            <person name="McKernan K."/>
            <person name="Mendez-Lago M."/>
            <person name="Minx P."/>
            <person name="Mollenhauer M.U."/>
            <person name="Montooth K."/>
            <person name="Mount S.M."/>
            <person name="Mu X."/>
            <person name="Myers E."/>
            <person name="Negre B."/>
            <person name="Newfeld S."/>
            <person name="Nielsen R."/>
            <person name="Noor M.A."/>
            <person name="O'Grady P."/>
            <person name="Pachter L."/>
            <person name="Papaceit M."/>
            <person name="Parisi M.J."/>
            <person name="Parisi M."/>
            <person name="Parts L."/>
            <person name="Pedersen J.S."/>
            <person name="Pesole G."/>
            <person name="Phillippy A.M."/>
            <person name="Ponting C.P."/>
            <person name="Pop M."/>
            <person name="Porcelli D."/>
            <person name="Powell J.R."/>
            <person name="Prohaska S."/>
            <person name="Pruitt K."/>
            <person name="Puig M."/>
            <person name="Quesneville H."/>
            <person name="Ram K.R."/>
            <person name="Rand D."/>
            <person name="Rasmussen M.D."/>
            <person name="Reed L.K."/>
            <person name="Reenan R."/>
            <person name="Reily A."/>
            <person name="Remington K.A."/>
            <person name="Rieger T.T."/>
            <person name="Ritchie M.G."/>
            <person name="Robin C."/>
            <person name="Rogers Y.H."/>
            <person name="Rohde C."/>
            <person name="Rozas J."/>
            <person name="Rubenfield M.J."/>
            <person name="Ruiz A."/>
            <person name="Russo S."/>
            <person name="Salzberg S.L."/>
            <person name="Sanchez-Gracia A."/>
            <person name="Saranga D.J."/>
            <person name="Sato H."/>
            <person name="Schaeffer S.W."/>
            <person name="Schatz M.C."/>
            <person name="Schlenke T."/>
            <person name="Schwartz R."/>
            <person name="Segarra C."/>
            <person name="Singh R.S."/>
            <person name="Sirot L."/>
            <person name="Sirota M."/>
            <person name="Sisneros N.B."/>
            <person name="Smith C.D."/>
            <person name="Smith T.F."/>
            <person name="Spieth J."/>
            <person name="Stage D.E."/>
            <person name="Stark A."/>
            <person name="Stephan W."/>
            <person name="Strausberg R.L."/>
            <person name="Strempel S."/>
            <person name="Sturgill D."/>
            <person name="Sutton G."/>
            <person name="Sutton G.G."/>
            <person name="Tao W."/>
            <person name="Teichmann S."/>
            <person name="Tobari Y.N."/>
            <person name="Tomimura Y."/>
            <person name="Tsolas J.M."/>
            <person name="Valente V.L."/>
            <person name="Venter E."/>
            <person name="Venter J.C."/>
            <person name="Vicario S."/>
            <person name="Vieira F.G."/>
            <person name="Vilella A.J."/>
            <person name="Villasante A."/>
            <person name="Walenz B."/>
            <person name="Wang J."/>
            <person name="Wasserman M."/>
            <person name="Watts T."/>
            <person name="Wilson D."/>
            <person name="Wilson R.K."/>
            <person name="Wing R.A."/>
            <person name="Wolfner M.F."/>
            <person name="Wong A."/>
            <person name="Wong G.K."/>
            <person name="Wu C.I."/>
            <person name="Wu G."/>
            <person name="Yamamoto D."/>
            <person name="Yang H.P."/>
            <person name="Yang S.P."/>
            <person name="Yorke J.A."/>
            <person name="Yoshida K."/>
            <person name="Zdobnov E."/>
            <person name="Zhang P."/>
            <person name="Zhang Y."/>
            <person name="Zimin A.V."/>
            <person name="Baldwin J."/>
            <person name="Abdouelleil A."/>
            <person name="Abdulkadir J."/>
            <person name="Abebe A."/>
            <person name="Abera B."/>
            <person name="Abreu J."/>
            <person name="Acer S.C."/>
            <person name="Aftuck L."/>
            <person name="Alexander A."/>
            <person name="An P."/>
            <person name="Anderson E."/>
            <person name="Anderson S."/>
            <person name="Arachi H."/>
            <person name="Azer M."/>
            <person name="Bachantsang P."/>
            <person name="Barry A."/>
            <person name="Bayul T."/>
            <person name="Berlin A."/>
            <person name="Bessette D."/>
            <person name="Bloom T."/>
            <person name="Blye J."/>
            <person name="Boguslavskiy L."/>
            <person name="Bonnet C."/>
            <person name="Boukhgalter B."/>
            <person name="Bourzgui I."/>
            <person name="Brown A."/>
            <person name="Cahill P."/>
            <person name="Channer S."/>
            <person name="Cheshatsang Y."/>
            <person name="Chuda L."/>
            <person name="Citroen M."/>
            <person name="Collymore A."/>
            <person name="Cooke P."/>
            <person name="Costello M."/>
            <person name="D'Aco K."/>
            <person name="Daza R."/>
            <person name="De Haan G."/>
            <person name="DeGray S."/>
            <person name="DeMaso C."/>
            <person name="Dhargay N."/>
            <person name="Dooley K."/>
            <person name="Dooley E."/>
            <person name="Doricent M."/>
            <person name="Dorje P."/>
            <person name="Dorjee K."/>
            <person name="Dupes A."/>
            <person name="Elong R."/>
            <person name="Falk J."/>
            <person name="Farina A."/>
            <person name="Faro S."/>
            <person name="Ferguson D."/>
            <person name="Fisher S."/>
            <person name="Foley C.D."/>
            <person name="Franke A."/>
            <person name="Friedrich D."/>
            <person name="Gadbois L."/>
            <person name="Gearin G."/>
            <person name="Gearin C.R."/>
            <person name="Giannoukos G."/>
            <person name="Goode T."/>
            <person name="Graham J."/>
            <person name="Grandbois E."/>
            <person name="Grewal S."/>
            <person name="Gyaltsen K."/>
            <person name="Hafez N."/>
            <person name="Hagos B."/>
            <person name="Hall J."/>
            <person name="Henson C."/>
            <person name="Hollinger A."/>
            <person name="Honan T."/>
            <person name="Huard M.D."/>
            <person name="Hughes L."/>
            <person name="Hurhula B."/>
            <person name="Husby M.E."/>
            <person name="Kamat A."/>
            <person name="Kanga B."/>
            <person name="Kashin S."/>
            <person name="Khazanovich D."/>
            <person name="Kisner P."/>
            <person name="Lance K."/>
            <person name="Lara M."/>
            <person name="Lee W."/>
            <person name="Lennon N."/>
            <person name="Letendre F."/>
            <person name="LeVine R."/>
            <person name="Lipovsky A."/>
            <person name="Liu X."/>
            <person name="Liu J."/>
            <person name="Liu S."/>
            <person name="Lokyitsang T."/>
            <person name="Lokyitsang Y."/>
            <person name="Lubonja R."/>
            <person name="Lui A."/>
            <person name="MacDonald P."/>
            <person name="Magnisalis V."/>
            <person name="Maru K."/>
            <person name="Matthews C."/>
            <person name="McCusker W."/>
            <person name="McDonough S."/>
            <person name="Mehta T."/>
            <person name="Meldrim J."/>
            <person name="Meneus L."/>
            <person name="Mihai O."/>
            <person name="Mihalev A."/>
            <person name="Mihova T."/>
            <person name="Mittelman R."/>
            <person name="Mlenga V."/>
            <person name="Montmayeur A."/>
            <person name="Mulrain L."/>
            <person name="Navidi A."/>
            <person name="Naylor J."/>
            <person name="Negash T."/>
            <person name="Nguyen T."/>
            <person name="Nguyen N."/>
            <person name="Nicol R."/>
            <person name="Norbu C."/>
            <person name="Norbu N."/>
            <person name="Novod N."/>
            <person name="O'Neill B."/>
            <person name="Osman S."/>
            <person name="Markiewicz E."/>
            <person name="Oyono O.L."/>
            <person name="Patti C."/>
            <person name="Phunkhang P."/>
            <person name="Pierre F."/>
            <person name="Priest M."/>
            <person name="Raghuraman S."/>
            <person name="Rege F."/>
            <person name="Reyes R."/>
            <person name="Rise C."/>
            <person name="Rogov P."/>
            <person name="Ross K."/>
            <person name="Ryan E."/>
            <person name="Settipalli S."/>
            <person name="Shea T."/>
            <person name="Sherpa N."/>
            <person name="Shi L."/>
            <person name="Shih D."/>
            <person name="Sparrow T."/>
            <person name="Spaulding J."/>
            <person name="Stalker J."/>
            <person name="Stange-Thomann N."/>
            <person name="Stavropoulos S."/>
            <person name="Stone C."/>
            <person name="Strader C."/>
            <person name="Tesfaye S."/>
            <person name="Thomson T."/>
            <person name="Thoulutsang Y."/>
            <person name="Thoulutsang D."/>
            <person name="Topham K."/>
            <person name="Topping I."/>
            <person name="Tsamla T."/>
            <person name="Vassiliev H."/>
            <person name="Vo A."/>
            <person name="Wangchuk T."/>
            <person name="Wangdi T."/>
            <person name="Weiand M."/>
            <person name="Wilkinson J."/>
            <person name="Wilson A."/>
            <person name="Yadav S."/>
            <person name="Young G."/>
            <person name="Yu Q."/>
            <person name="Zembek L."/>
            <person name="Zhong D."/>
            <person name="Zimmer A."/>
            <person name="Zwirko Z."/>
            <person name="Jaffe D.B."/>
            <person name="Alvarez P."/>
            <person name="Brockman W."/>
            <person name="Butler J."/>
            <person name="Chin C."/>
            <person name="Gnerre S."/>
            <person name="Grabherr M."/>
            <person name="Kleber M."/>
            <person name="Mauceli E."/>
            <person name="MacCallum I."/>
        </authorList>
    </citation>
    <scope>NUCLEOTIDE SEQUENCE [LARGE SCALE GENOMIC DNA]</scope>
    <source>
        <strain evidence="3">white501</strain>
    </source>
</reference>
<evidence type="ECO:0000313" key="3">
    <source>
        <dbReference type="Proteomes" id="UP000000304"/>
    </source>
</evidence>
<accession>B4QR41</accession>
<dbReference type="HOGENOM" id="CLU_2925069_0_0_1"/>
<protein>
    <submittedName>
        <fullName evidence="2">GD13870</fullName>
    </submittedName>
</protein>
<dbReference type="PhylomeDB" id="B4QR41"/>
<dbReference type="EMBL" id="CM000363">
    <property type="protein sequence ID" value="EDX09278.1"/>
    <property type="molecule type" value="Genomic_DNA"/>
</dbReference>
<evidence type="ECO:0000256" key="1">
    <source>
        <dbReference type="SAM" id="MobiDB-lite"/>
    </source>
</evidence>
<sequence length="55" mass="6229">MVDETNRTPQARRHKQNVIRIQINKATEHTVEESSCSAPPTHSNTSTHDPLGHRN</sequence>